<reference evidence="3" key="1">
    <citation type="journal article" date="2016" name="Nat. Commun.">
        <title>Genome analysis of three Pneumocystis species reveals adaptation mechanisms to life exclusively in mammalian hosts.</title>
        <authorList>
            <person name="Ma L."/>
            <person name="Chen Z."/>
            <person name="Huang D.W."/>
            <person name="Kutty G."/>
            <person name="Ishihara M."/>
            <person name="Wang H."/>
            <person name="Abouelleil A."/>
            <person name="Bishop L."/>
            <person name="Davey E."/>
            <person name="Deng R."/>
            <person name="Deng X."/>
            <person name="Fan L."/>
            <person name="Fantoni G."/>
            <person name="Fitzgerald M."/>
            <person name="Gogineni E."/>
            <person name="Goldberg J.M."/>
            <person name="Handley G."/>
            <person name="Hu X."/>
            <person name="Huber C."/>
            <person name="Jiao X."/>
            <person name="Jones K."/>
            <person name="Levin J.Z."/>
            <person name="Liu Y."/>
            <person name="Macdonald P."/>
            <person name="Melnikov A."/>
            <person name="Raley C."/>
            <person name="Sassi M."/>
            <person name="Sherman B.T."/>
            <person name="Song X."/>
            <person name="Sykes S."/>
            <person name="Tran B."/>
            <person name="Walsh L."/>
            <person name="Xia Y."/>
            <person name="Yang J."/>
            <person name="Young S."/>
            <person name="Zeng Q."/>
            <person name="Zheng X."/>
            <person name="Stephens R."/>
            <person name="Nusbaum C."/>
            <person name="Birren B.W."/>
            <person name="Azadi P."/>
            <person name="Lempicki R.A."/>
            <person name="Cuomo C.A."/>
            <person name="Kovacs J.A."/>
        </authorList>
    </citation>
    <scope>NUCLEOTIDE SEQUENCE [LARGE SCALE GENOMIC DNA]</scope>
    <source>
        <strain evidence="3">RU7</strain>
    </source>
</reference>
<keyword evidence="1" id="KW-0812">Transmembrane</keyword>
<evidence type="ECO:0000313" key="2">
    <source>
        <dbReference type="EMBL" id="KTW30082.1"/>
    </source>
</evidence>
<proteinExistence type="predicted"/>
<evidence type="ECO:0000256" key="1">
    <source>
        <dbReference type="SAM" id="Phobius"/>
    </source>
</evidence>
<gene>
    <name evidence="2" type="ORF">T551_02026</name>
</gene>
<protein>
    <submittedName>
        <fullName evidence="2">Uncharacterized protein</fullName>
    </submittedName>
</protein>
<keyword evidence="1" id="KW-0472">Membrane</keyword>
<comment type="caution">
    <text evidence="2">The sequence shown here is derived from an EMBL/GenBank/DDBJ whole genome shotgun (WGS) entry which is preliminary data.</text>
</comment>
<feature type="transmembrane region" description="Helical" evidence="1">
    <location>
        <begin position="111"/>
        <end position="129"/>
    </location>
</feature>
<dbReference type="AlphaFoldDB" id="A0A0W4ZNX3"/>
<sequence length="179" mass="20760">MMRIQTENEHVYASISPVNSESSSILNRRHDYSNATHTLYNTIFSNTTEINHDATQVWSVTTAKSELSTTIEPKINVPSASTDSMEYSTRAVMPSFIISAISVLFDWRVMTIIIASLWIALCFSVYILFRLRKQVQQEIYMVEKNDSEDTLNIYKTFWRNHRESRLSNQHAGNQHFFNP</sequence>
<dbReference type="RefSeq" id="XP_018229643.1">
    <property type="nucleotide sequence ID" value="XM_018374289.1"/>
</dbReference>
<dbReference type="EMBL" id="LFWA01000008">
    <property type="protein sequence ID" value="KTW30082.1"/>
    <property type="molecule type" value="Genomic_DNA"/>
</dbReference>
<keyword evidence="3" id="KW-1185">Reference proteome</keyword>
<dbReference type="GeneID" id="28940544"/>
<keyword evidence="1" id="KW-1133">Transmembrane helix</keyword>
<name>A0A0W4ZNX3_PNEJ7</name>
<dbReference type="OrthoDB" id="5392094at2759"/>
<evidence type="ECO:0000313" key="3">
    <source>
        <dbReference type="Proteomes" id="UP000053447"/>
    </source>
</evidence>
<dbReference type="Proteomes" id="UP000053447">
    <property type="component" value="Unassembled WGS sequence"/>
</dbReference>
<organism evidence="2 3">
    <name type="scientific">Pneumocystis jirovecii (strain RU7)</name>
    <name type="common">Human pneumocystis pneumonia agent</name>
    <dbReference type="NCBI Taxonomy" id="1408657"/>
    <lineage>
        <taxon>Eukaryota</taxon>
        <taxon>Fungi</taxon>
        <taxon>Dikarya</taxon>
        <taxon>Ascomycota</taxon>
        <taxon>Taphrinomycotina</taxon>
        <taxon>Pneumocystomycetes</taxon>
        <taxon>Pneumocystaceae</taxon>
        <taxon>Pneumocystis</taxon>
    </lineage>
</organism>
<accession>A0A0W4ZNX3</accession>
<dbReference type="VEuPathDB" id="FungiDB:T551_02026"/>